<feature type="transmembrane region" description="Helical" evidence="1">
    <location>
        <begin position="428"/>
        <end position="448"/>
    </location>
</feature>
<evidence type="ECO:0000256" key="1">
    <source>
        <dbReference type="SAM" id="Phobius"/>
    </source>
</evidence>
<feature type="transmembrane region" description="Helical" evidence="1">
    <location>
        <begin position="223"/>
        <end position="242"/>
    </location>
</feature>
<keyword evidence="3" id="KW-1185">Reference proteome</keyword>
<name>A0A1E5KUZ3_9ENTE</name>
<accession>A0A1E5KUZ3</accession>
<evidence type="ECO:0008006" key="4">
    <source>
        <dbReference type="Google" id="ProtNLM"/>
    </source>
</evidence>
<organism evidence="2 3">
    <name type="scientific">Enterococcus rivorum</name>
    <dbReference type="NCBI Taxonomy" id="762845"/>
    <lineage>
        <taxon>Bacteria</taxon>
        <taxon>Bacillati</taxon>
        <taxon>Bacillota</taxon>
        <taxon>Bacilli</taxon>
        <taxon>Lactobacillales</taxon>
        <taxon>Enterococcaceae</taxon>
        <taxon>Enterococcus</taxon>
    </lineage>
</organism>
<feature type="transmembrane region" description="Helical" evidence="1">
    <location>
        <begin position="199"/>
        <end position="217"/>
    </location>
</feature>
<reference evidence="2 3" key="1">
    <citation type="submission" date="2016-09" db="EMBL/GenBank/DDBJ databases">
        <authorList>
            <person name="Capua I."/>
            <person name="De Benedictis P."/>
            <person name="Joannis T."/>
            <person name="Lombin L.H."/>
            <person name="Cattoli G."/>
        </authorList>
    </citation>
    <scope>NUCLEOTIDE SEQUENCE [LARGE SCALE GENOMIC DNA]</scope>
    <source>
        <strain evidence="2 3">LMG 25899</strain>
    </source>
</reference>
<evidence type="ECO:0000313" key="3">
    <source>
        <dbReference type="Proteomes" id="UP000095256"/>
    </source>
</evidence>
<gene>
    <name evidence="2" type="ORF">BCR26_16610</name>
</gene>
<feature type="transmembrane region" description="Helical" evidence="1">
    <location>
        <begin position="73"/>
        <end position="90"/>
    </location>
</feature>
<protein>
    <recommendedName>
        <fullName evidence="4">MFS transporter</fullName>
    </recommendedName>
</protein>
<evidence type="ECO:0000313" key="2">
    <source>
        <dbReference type="EMBL" id="OEH81409.1"/>
    </source>
</evidence>
<sequence>MMSKVKSFFRNFFQVAPFVLSNTVIFIPYLLFLDVGNNPTLESILPFVLFYTFRMTGIFLLKSFRLNVSSFNILILSVLLGGLGSLIGIFGEFFHYCYFLSAILLGISGAWLPVANTTVNFHEKEQGFTNMTAKKYPFAFVLFVILMMLLNSSIALRNALLLMGYTMLFIASYHTITHYPNYEIDFNKVDRYSISFKELFLFVTFFVLLFVLRVARLLFEPEYLNFVVIVFFGVFIVLTWSLNKHKKELKLPLWLNLLTFVNGMCSNFILLFGTFYVAIRMGADKIPLALYLPYICGIIIAMFGGKILLRSVKKIDPKVFHMGGLMLGLFLLLFIKFFPIGVFVLSFFISLTGTFLNQVYYETERLPKDQRLIDKYMTQAKGSLAQQFLMMSLLWLLTKQAEIPVVVVLQITAYNVQRPEAIAIVEKIHVISIVFLMLFFFVVLYASLKVNHERKKNEL</sequence>
<dbReference type="Proteomes" id="UP000095256">
    <property type="component" value="Unassembled WGS sequence"/>
</dbReference>
<feature type="transmembrane region" description="Helical" evidence="1">
    <location>
        <begin position="254"/>
        <end position="279"/>
    </location>
</feature>
<feature type="transmembrane region" description="Helical" evidence="1">
    <location>
        <begin position="44"/>
        <end position="61"/>
    </location>
</feature>
<feature type="transmembrane region" description="Helical" evidence="1">
    <location>
        <begin position="96"/>
        <end position="115"/>
    </location>
</feature>
<keyword evidence="1" id="KW-0812">Transmembrane</keyword>
<feature type="transmembrane region" description="Helical" evidence="1">
    <location>
        <begin position="136"/>
        <end position="154"/>
    </location>
</feature>
<proteinExistence type="predicted"/>
<feature type="transmembrane region" description="Helical" evidence="1">
    <location>
        <begin position="329"/>
        <end position="351"/>
    </location>
</feature>
<feature type="transmembrane region" description="Helical" evidence="1">
    <location>
        <begin position="291"/>
        <end position="309"/>
    </location>
</feature>
<comment type="caution">
    <text evidence="2">The sequence shown here is derived from an EMBL/GenBank/DDBJ whole genome shotgun (WGS) entry which is preliminary data.</text>
</comment>
<keyword evidence="1" id="KW-0472">Membrane</keyword>
<dbReference type="EMBL" id="MIEK01000047">
    <property type="protein sequence ID" value="OEH81409.1"/>
    <property type="molecule type" value="Genomic_DNA"/>
</dbReference>
<feature type="transmembrane region" description="Helical" evidence="1">
    <location>
        <begin position="12"/>
        <end position="32"/>
    </location>
</feature>
<dbReference type="STRING" id="762845.BCR26_16610"/>
<dbReference type="AlphaFoldDB" id="A0A1E5KUZ3"/>
<keyword evidence="1" id="KW-1133">Transmembrane helix</keyword>